<dbReference type="RefSeq" id="WP_145186014.1">
    <property type="nucleotide sequence ID" value="NZ_CP036290.1"/>
</dbReference>
<dbReference type="EMBL" id="CP036290">
    <property type="protein sequence ID" value="QDU84455.1"/>
    <property type="molecule type" value="Genomic_DNA"/>
</dbReference>
<dbReference type="Proteomes" id="UP000319342">
    <property type="component" value="Chromosome"/>
</dbReference>
<name>A0A518CZ41_9BACT</name>
<proteinExistence type="predicted"/>
<dbReference type="InterPro" id="IPR036249">
    <property type="entry name" value="Thioredoxin-like_sf"/>
</dbReference>
<dbReference type="SUPFAM" id="SSF52833">
    <property type="entry name" value="Thioredoxin-like"/>
    <property type="match status" value="1"/>
</dbReference>
<protein>
    <recommendedName>
        <fullName evidence="3">Thioredoxin domain-containing protein</fullName>
    </recommendedName>
</protein>
<dbReference type="OrthoDB" id="9762614at2"/>
<evidence type="ECO:0008006" key="3">
    <source>
        <dbReference type="Google" id="ProtNLM"/>
    </source>
</evidence>
<reference evidence="1 2" key="1">
    <citation type="submission" date="2019-02" db="EMBL/GenBank/DDBJ databases">
        <title>Deep-cultivation of Planctomycetes and their phenomic and genomic characterization uncovers novel biology.</title>
        <authorList>
            <person name="Wiegand S."/>
            <person name="Jogler M."/>
            <person name="Boedeker C."/>
            <person name="Pinto D."/>
            <person name="Vollmers J."/>
            <person name="Rivas-Marin E."/>
            <person name="Kohn T."/>
            <person name="Peeters S.H."/>
            <person name="Heuer A."/>
            <person name="Rast P."/>
            <person name="Oberbeckmann S."/>
            <person name="Bunk B."/>
            <person name="Jeske O."/>
            <person name="Meyerdierks A."/>
            <person name="Storesund J.E."/>
            <person name="Kallscheuer N."/>
            <person name="Luecker S."/>
            <person name="Lage O.M."/>
            <person name="Pohl T."/>
            <person name="Merkel B.J."/>
            <person name="Hornburger P."/>
            <person name="Mueller R.-W."/>
            <person name="Bruemmer F."/>
            <person name="Labrenz M."/>
            <person name="Spormann A.M."/>
            <person name="Op den Camp H."/>
            <person name="Overmann J."/>
            <person name="Amann R."/>
            <person name="Jetten M.S.M."/>
            <person name="Mascher T."/>
            <person name="Medema M.H."/>
            <person name="Devos D.P."/>
            <person name="Kaster A.-K."/>
            <person name="Ovreas L."/>
            <person name="Rohde M."/>
            <person name="Galperin M.Y."/>
            <person name="Jogler C."/>
        </authorList>
    </citation>
    <scope>NUCLEOTIDE SEQUENCE [LARGE SCALE GENOMIC DNA]</scope>
    <source>
        <strain evidence="1 2">Pla163</strain>
    </source>
</reference>
<gene>
    <name evidence="1" type="ORF">Pla163_15650</name>
</gene>
<dbReference type="Pfam" id="PF13899">
    <property type="entry name" value="Thioredoxin_7"/>
    <property type="match status" value="1"/>
</dbReference>
<sequence>MTESTHPHFDDGGAVVWQTDFHEALRAASQQGRLLFIEYGRKECTQCKALVLTVIPRPEIAAILSERYVCLAVDCDEAGDEVDELATKLEGAEMLPFVMVTDGRGQYLDGLSGRISPESLHRLLERLSSAANTKGA</sequence>
<organism evidence="1 2">
    <name type="scientific">Rohdeia mirabilis</name>
    <dbReference type="NCBI Taxonomy" id="2528008"/>
    <lineage>
        <taxon>Bacteria</taxon>
        <taxon>Pseudomonadati</taxon>
        <taxon>Planctomycetota</taxon>
        <taxon>Planctomycetia</taxon>
        <taxon>Planctomycetia incertae sedis</taxon>
        <taxon>Rohdeia</taxon>
    </lineage>
</organism>
<accession>A0A518CZ41</accession>
<dbReference type="AlphaFoldDB" id="A0A518CZ41"/>
<keyword evidence="2" id="KW-1185">Reference proteome</keyword>
<evidence type="ECO:0000313" key="1">
    <source>
        <dbReference type="EMBL" id="QDU84455.1"/>
    </source>
</evidence>
<evidence type="ECO:0000313" key="2">
    <source>
        <dbReference type="Proteomes" id="UP000319342"/>
    </source>
</evidence>
<dbReference type="Gene3D" id="3.40.30.10">
    <property type="entry name" value="Glutaredoxin"/>
    <property type="match status" value="1"/>
</dbReference>